<accession>A0ABN4PTP2</accession>
<gene>
    <name evidence="2" type="ORF">PL78_11195</name>
</gene>
<sequence>MPLELDDDTHIPTELRVSYRILKNAGYIPVELQDRQEALTIIHLLAQLDHNEAEYQKLSKRLGLLELKLKQAGLNTDFLHGDYQLPLSEKLSGESGC</sequence>
<dbReference type="Pfam" id="PF09350">
    <property type="entry name" value="DJC28_CD"/>
    <property type="match status" value="1"/>
</dbReference>
<protein>
    <recommendedName>
        <fullName evidence="1">DnaJ homologue subfamily C member 28 conserved domain-containing protein</fullName>
    </recommendedName>
</protein>
<evidence type="ECO:0000313" key="3">
    <source>
        <dbReference type="Proteomes" id="UP000266744"/>
    </source>
</evidence>
<proteinExistence type="predicted"/>
<reference evidence="3" key="1">
    <citation type="journal article" date="2016" name="Toxins">
        <title>The Draft Genome Sequence of the Yersinia entomophaga Entomopathogenic Type Strain MH96T.</title>
        <authorList>
            <person name="Hurst M.R."/>
            <person name="Beattie A."/>
            <person name="Altermann E."/>
            <person name="Moraga R.M."/>
            <person name="Harper L.A."/>
            <person name="Calder J."/>
            <person name="Laugraud A."/>
        </authorList>
    </citation>
    <scope>NUCLEOTIDE SEQUENCE [LARGE SCALE GENOMIC DNA]</scope>
    <source>
        <strain evidence="3">MH96</strain>
    </source>
</reference>
<organism evidence="2 3">
    <name type="scientific">Yersinia entomophaga</name>
    <dbReference type="NCBI Taxonomy" id="935293"/>
    <lineage>
        <taxon>Bacteria</taxon>
        <taxon>Pseudomonadati</taxon>
        <taxon>Pseudomonadota</taxon>
        <taxon>Gammaproteobacteria</taxon>
        <taxon>Enterobacterales</taxon>
        <taxon>Yersiniaceae</taxon>
        <taxon>Yersinia</taxon>
    </lineage>
</organism>
<dbReference type="Proteomes" id="UP000266744">
    <property type="component" value="Chromosome"/>
</dbReference>
<evidence type="ECO:0000259" key="1">
    <source>
        <dbReference type="Pfam" id="PF09350"/>
    </source>
</evidence>
<keyword evidence="3" id="KW-1185">Reference proteome</keyword>
<feature type="domain" description="DnaJ homologue subfamily C member 28 conserved" evidence="1">
    <location>
        <begin position="2"/>
        <end position="45"/>
    </location>
</feature>
<dbReference type="EMBL" id="CP010029">
    <property type="protein sequence ID" value="ANI30384.1"/>
    <property type="molecule type" value="Genomic_DNA"/>
</dbReference>
<dbReference type="InterPro" id="IPR018961">
    <property type="entry name" value="DnaJ_homolog_subfam-C_membr-28"/>
</dbReference>
<name>A0ABN4PTP2_YERET</name>
<evidence type="ECO:0000313" key="2">
    <source>
        <dbReference type="EMBL" id="ANI30384.1"/>
    </source>
</evidence>